<organism evidence="4 5">
    <name type="scientific">Paenibacillus agri</name>
    <dbReference type="NCBI Taxonomy" id="2744309"/>
    <lineage>
        <taxon>Bacteria</taxon>
        <taxon>Bacillati</taxon>
        <taxon>Bacillota</taxon>
        <taxon>Bacilli</taxon>
        <taxon>Bacillales</taxon>
        <taxon>Paenibacillaceae</taxon>
        <taxon>Paenibacillus</taxon>
    </lineage>
</organism>
<dbReference type="InterPro" id="IPR025377">
    <property type="entry name" value="DUF4367"/>
</dbReference>
<keyword evidence="2" id="KW-0472">Membrane</keyword>
<evidence type="ECO:0000256" key="1">
    <source>
        <dbReference type="SAM" id="MobiDB-lite"/>
    </source>
</evidence>
<feature type="transmembrane region" description="Helical" evidence="2">
    <location>
        <begin position="82"/>
        <end position="100"/>
    </location>
</feature>
<gene>
    <name evidence="4" type="ORF">HPT30_03275</name>
</gene>
<keyword evidence="5" id="KW-1185">Reference proteome</keyword>
<name>A0A850EIZ0_9BACL</name>
<dbReference type="Proteomes" id="UP000564806">
    <property type="component" value="Unassembled WGS sequence"/>
</dbReference>
<keyword evidence="2" id="KW-0812">Transmembrane</keyword>
<evidence type="ECO:0000313" key="4">
    <source>
        <dbReference type="EMBL" id="NUU59374.1"/>
    </source>
</evidence>
<proteinExistence type="predicted"/>
<comment type="caution">
    <text evidence="4">The sequence shown here is derived from an EMBL/GenBank/DDBJ whole genome shotgun (WGS) entry which is preliminary data.</text>
</comment>
<feature type="compositionally biased region" description="Basic and acidic residues" evidence="1">
    <location>
        <begin position="1"/>
        <end position="24"/>
    </location>
</feature>
<feature type="domain" description="DUF4367" evidence="3">
    <location>
        <begin position="213"/>
        <end position="319"/>
    </location>
</feature>
<evidence type="ECO:0000259" key="3">
    <source>
        <dbReference type="Pfam" id="PF14285"/>
    </source>
</evidence>
<protein>
    <submittedName>
        <fullName evidence="4">DUF4367 domain-containing protein</fullName>
    </submittedName>
</protein>
<dbReference type="AlphaFoldDB" id="A0A850EIZ0"/>
<feature type="region of interest" description="Disordered" evidence="1">
    <location>
        <begin position="1"/>
        <end position="25"/>
    </location>
</feature>
<keyword evidence="2" id="KW-1133">Transmembrane helix</keyword>
<dbReference type="EMBL" id="JABWCS010000185">
    <property type="protein sequence ID" value="NUU59374.1"/>
    <property type="molecule type" value="Genomic_DNA"/>
</dbReference>
<accession>A0A850EIZ0</accession>
<dbReference type="RefSeq" id="WP_175370064.1">
    <property type="nucleotide sequence ID" value="NZ_JABWCS010000185.1"/>
</dbReference>
<reference evidence="4" key="1">
    <citation type="submission" date="2020-06" db="EMBL/GenBank/DDBJ databases">
        <title>Paenibacillus sp. nov., isolated from soil.</title>
        <authorList>
            <person name="Seo Y.L."/>
        </authorList>
    </citation>
    <scope>NUCLEOTIDE SEQUENCE [LARGE SCALE GENOMIC DNA]</scope>
    <source>
        <strain evidence="4">JW14</strain>
    </source>
</reference>
<dbReference type="Pfam" id="PF14285">
    <property type="entry name" value="DUF4367"/>
    <property type="match status" value="1"/>
</dbReference>
<evidence type="ECO:0000313" key="5">
    <source>
        <dbReference type="Proteomes" id="UP000564806"/>
    </source>
</evidence>
<sequence>MNAKDTVQRLSKDIDEGLHQKDSTDWNGSPEYLELLSLSKALAGQDFSEISNKSDILDKIQSRIKIKEADRKMKVKNSIRRPAIIMASILVAGALSVSFVKPSFAQEMLDRVLQKINLGNIIASQYDPDQEPPFPEKWKGKLFDKDGNKIESYTEKLGEVYNANGELIVGFDGDELITKSQQEQRDKEAAAKKVVVKEPAELEQYALFTVKLPKYLPEGFTFDHGEFSKDEQGVNGKYLNLIFTSEKKGKKIWMQQRFSDKETAYERSSTAKLEKVSVSGVDAVMWDDRSLDWEADGVLYDLSTKGLDRAEVLKIAESIR</sequence>
<evidence type="ECO:0000256" key="2">
    <source>
        <dbReference type="SAM" id="Phobius"/>
    </source>
</evidence>